<reference evidence="1" key="1">
    <citation type="journal article" date="2014" name="Front. Microbiol.">
        <title>High frequency of phylogenetically diverse reductive dehalogenase-homologous genes in deep subseafloor sedimentary metagenomes.</title>
        <authorList>
            <person name="Kawai M."/>
            <person name="Futagami T."/>
            <person name="Toyoda A."/>
            <person name="Takaki Y."/>
            <person name="Nishi S."/>
            <person name="Hori S."/>
            <person name="Arai W."/>
            <person name="Tsubouchi T."/>
            <person name="Morono Y."/>
            <person name="Uchiyama I."/>
            <person name="Ito T."/>
            <person name="Fujiyama A."/>
            <person name="Inagaki F."/>
            <person name="Takami H."/>
        </authorList>
    </citation>
    <scope>NUCLEOTIDE SEQUENCE</scope>
    <source>
        <strain evidence="1">Expedition CK06-06</strain>
    </source>
</reference>
<evidence type="ECO:0008006" key="2">
    <source>
        <dbReference type="Google" id="ProtNLM"/>
    </source>
</evidence>
<sequence>MTLHQLTAYEVINLIRKKKITAYEVMQDIFNHIDKVDNLIKAFLIINQEEA</sequence>
<dbReference type="AlphaFoldDB" id="X1SMV8"/>
<evidence type="ECO:0000313" key="1">
    <source>
        <dbReference type="EMBL" id="GAI94283.1"/>
    </source>
</evidence>
<dbReference type="EMBL" id="BARW01021987">
    <property type="protein sequence ID" value="GAI94283.1"/>
    <property type="molecule type" value="Genomic_DNA"/>
</dbReference>
<dbReference type="InterPro" id="IPR036928">
    <property type="entry name" value="AS_sf"/>
</dbReference>
<gene>
    <name evidence="1" type="ORF">S12H4_36823</name>
</gene>
<accession>X1SMV8</accession>
<dbReference type="SUPFAM" id="SSF75304">
    <property type="entry name" value="Amidase signature (AS) enzymes"/>
    <property type="match status" value="1"/>
</dbReference>
<organism evidence="1">
    <name type="scientific">marine sediment metagenome</name>
    <dbReference type="NCBI Taxonomy" id="412755"/>
    <lineage>
        <taxon>unclassified sequences</taxon>
        <taxon>metagenomes</taxon>
        <taxon>ecological metagenomes</taxon>
    </lineage>
</organism>
<name>X1SMV8_9ZZZZ</name>
<proteinExistence type="predicted"/>
<protein>
    <recommendedName>
        <fullName evidence="2">Amidase domain-containing protein</fullName>
    </recommendedName>
</protein>
<comment type="caution">
    <text evidence="1">The sequence shown here is derived from an EMBL/GenBank/DDBJ whole genome shotgun (WGS) entry which is preliminary data.</text>
</comment>